<comment type="similarity">
    <text evidence="1">Belongs to the thioesterase PaaI family.</text>
</comment>
<gene>
    <name evidence="5" type="ORF">ACFONL_03865</name>
</gene>
<dbReference type="CDD" id="cd03443">
    <property type="entry name" value="PaaI_thioesterase"/>
    <property type="match status" value="1"/>
</dbReference>
<feature type="region of interest" description="Disordered" evidence="3">
    <location>
        <begin position="1"/>
        <end position="26"/>
    </location>
</feature>
<organism evidence="5 6">
    <name type="scientific">Camelimonas fluminis</name>
    <dbReference type="NCBI Taxonomy" id="1576911"/>
    <lineage>
        <taxon>Bacteria</taxon>
        <taxon>Pseudomonadati</taxon>
        <taxon>Pseudomonadota</taxon>
        <taxon>Alphaproteobacteria</taxon>
        <taxon>Hyphomicrobiales</taxon>
        <taxon>Chelatococcaceae</taxon>
        <taxon>Camelimonas</taxon>
    </lineage>
</organism>
<dbReference type="InterPro" id="IPR039298">
    <property type="entry name" value="ACOT13"/>
</dbReference>
<accession>A0ABV7UEK3</accession>
<dbReference type="PANTHER" id="PTHR21660">
    <property type="entry name" value="THIOESTERASE SUPERFAMILY MEMBER-RELATED"/>
    <property type="match status" value="1"/>
</dbReference>
<dbReference type="Proteomes" id="UP001595704">
    <property type="component" value="Unassembled WGS sequence"/>
</dbReference>
<evidence type="ECO:0000313" key="6">
    <source>
        <dbReference type="Proteomes" id="UP001595704"/>
    </source>
</evidence>
<protein>
    <submittedName>
        <fullName evidence="5">PaaI family thioesterase</fullName>
        <ecNumber evidence="5">3.1.2.-</ecNumber>
    </submittedName>
</protein>
<comment type="caution">
    <text evidence="5">The sequence shown here is derived from an EMBL/GenBank/DDBJ whole genome shotgun (WGS) entry which is preliminary data.</text>
</comment>
<dbReference type="EMBL" id="JBHRYC010000023">
    <property type="protein sequence ID" value="MFC3636524.1"/>
    <property type="molecule type" value="Genomic_DNA"/>
</dbReference>
<evidence type="ECO:0000313" key="5">
    <source>
        <dbReference type="EMBL" id="MFC3636524.1"/>
    </source>
</evidence>
<evidence type="ECO:0000256" key="3">
    <source>
        <dbReference type="SAM" id="MobiDB-lite"/>
    </source>
</evidence>
<dbReference type="EC" id="3.1.2.-" evidence="5"/>
<sequence>MTTDVSPGALPPGAPPQSDAPKSNARSVLIETGEWAGWRRPDRDTFDTRSGPFYHRRDPDGAVRCAFQIEKRHLNGIDVAHGGCLVTFADHAIFMFALDHLRGGPSVTVSLNSEFIGAAYVGEIVEATGEVLKAGGSVLFVRGVLKVGERVILNYSGVIKKLKPKAAIPTPRDPDQGVD</sequence>
<dbReference type="Pfam" id="PF03061">
    <property type="entry name" value="4HBT"/>
    <property type="match status" value="1"/>
</dbReference>
<evidence type="ECO:0000259" key="4">
    <source>
        <dbReference type="Pfam" id="PF03061"/>
    </source>
</evidence>
<dbReference type="Gene3D" id="3.10.129.10">
    <property type="entry name" value="Hotdog Thioesterase"/>
    <property type="match status" value="1"/>
</dbReference>
<dbReference type="SUPFAM" id="SSF54637">
    <property type="entry name" value="Thioesterase/thiol ester dehydrase-isomerase"/>
    <property type="match status" value="1"/>
</dbReference>
<dbReference type="PANTHER" id="PTHR21660:SF1">
    <property type="entry name" value="ACYL-COENZYME A THIOESTERASE 13"/>
    <property type="match status" value="1"/>
</dbReference>
<reference evidence="6" key="1">
    <citation type="journal article" date="2019" name="Int. J. Syst. Evol. Microbiol.">
        <title>The Global Catalogue of Microorganisms (GCM) 10K type strain sequencing project: providing services to taxonomists for standard genome sequencing and annotation.</title>
        <authorList>
            <consortium name="The Broad Institute Genomics Platform"/>
            <consortium name="The Broad Institute Genome Sequencing Center for Infectious Disease"/>
            <person name="Wu L."/>
            <person name="Ma J."/>
        </authorList>
    </citation>
    <scope>NUCLEOTIDE SEQUENCE [LARGE SCALE GENOMIC DNA]</scope>
    <source>
        <strain evidence="6">KCTC 42282</strain>
    </source>
</reference>
<dbReference type="RefSeq" id="WP_373301521.1">
    <property type="nucleotide sequence ID" value="NZ_BNCG01000001.1"/>
</dbReference>
<dbReference type="InterPro" id="IPR006683">
    <property type="entry name" value="Thioestr_dom"/>
</dbReference>
<keyword evidence="2 5" id="KW-0378">Hydrolase</keyword>
<keyword evidence="6" id="KW-1185">Reference proteome</keyword>
<proteinExistence type="inferred from homology"/>
<feature type="domain" description="Thioesterase" evidence="4">
    <location>
        <begin position="79"/>
        <end position="148"/>
    </location>
</feature>
<name>A0ABV7UEK3_9HYPH</name>
<dbReference type="GO" id="GO:0016787">
    <property type="term" value="F:hydrolase activity"/>
    <property type="evidence" value="ECO:0007669"/>
    <property type="project" value="UniProtKB-KW"/>
</dbReference>
<evidence type="ECO:0000256" key="1">
    <source>
        <dbReference type="ARBA" id="ARBA00008324"/>
    </source>
</evidence>
<dbReference type="InterPro" id="IPR029069">
    <property type="entry name" value="HotDog_dom_sf"/>
</dbReference>
<evidence type="ECO:0000256" key="2">
    <source>
        <dbReference type="ARBA" id="ARBA00022801"/>
    </source>
</evidence>